<name>A0A5J4KQR1_9CHLR</name>
<keyword evidence="3" id="KW-1185">Reference proteome</keyword>
<dbReference type="InterPro" id="IPR035890">
    <property type="entry name" value="Anti-sigma-28_factor_FlgM_sf"/>
</dbReference>
<evidence type="ECO:0000259" key="1">
    <source>
        <dbReference type="Pfam" id="PF04316"/>
    </source>
</evidence>
<dbReference type="InterPro" id="IPR031316">
    <property type="entry name" value="FlgM_C"/>
</dbReference>
<organism evidence="2 3">
    <name type="scientific">Dictyobacter vulcani</name>
    <dbReference type="NCBI Taxonomy" id="2607529"/>
    <lineage>
        <taxon>Bacteria</taxon>
        <taxon>Bacillati</taxon>
        <taxon>Chloroflexota</taxon>
        <taxon>Ktedonobacteria</taxon>
        <taxon>Ktedonobacterales</taxon>
        <taxon>Dictyobacteraceae</taxon>
        <taxon>Dictyobacter</taxon>
    </lineage>
</organism>
<accession>A0A5J4KQR1</accession>
<dbReference type="Proteomes" id="UP000326912">
    <property type="component" value="Unassembled WGS sequence"/>
</dbReference>
<evidence type="ECO:0000313" key="3">
    <source>
        <dbReference type="Proteomes" id="UP000326912"/>
    </source>
</evidence>
<proteinExistence type="predicted"/>
<dbReference type="EMBL" id="BKZW01000001">
    <property type="protein sequence ID" value="GER88731.1"/>
    <property type="molecule type" value="Genomic_DNA"/>
</dbReference>
<evidence type="ECO:0000313" key="2">
    <source>
        <dbReference type="EMBL" id="GER88731.1"/>
    </source>
</evidence>
<comment type="caution">
    <text evidence="2">The sequence shown here is derived from an EMBL/GenBank/DDBJ whole genome shotgun (WGS) entry which is preliminary data.</text>
</comment>
<sequence length="108" mass="12008">MNVQRRYVDVLASTTPTRTRYPAKKTSADTLLPEQAERIAYLKARMMARTDGEARIARVERLKAEIEAGTYQIDATFLAQCVQAAPGAMALINLEVADTLNYDDQNSV</sequence>
<dbReference type="AlphaFoldDB" id="A0A5J4KQR1"/>
<feature type="domain" description="Anti-sigma-28 factor FlgM C-terminal" evidence="1">
    <location>
        <begin position="36"/>
        <end position="80"/>
    </location>
</feature>
<protein>
    <recommendedName>
        <fullName evidence="1">Anti-sigma-28 factor FlgM C-terminal domain-containing protein</fullName>
    </recommendedName>
</protein>
<dbReference type="Pfam" id="PF04316">
    <property type="entry name" value="FlgM"/>
    <property type="match status" value="1"/>
</dbReference>
<dbReference type="RefSeq" id="WP_151756594.1">
    <property type="nucleotide sequence ID" value="NZ_BKZW01000001.1"/>
</dbReference>
<dbReference type="SUPFAM" id="SSF101498">
    <property type="entry name" value="Anti-sigma factor FlgM"/>
    <property type="match status" value="1"/>
</dbReference>
<reference evidence="2 3" key="1">
    <citation type="submission" date="2019-10" db="EMBL/GenBank/DDBJ databases">
        <title>Dictyobacter vulcani sp. nov., within the class Ktedonobacteria, isolated from soil of volcanic Mt. Zao.</title>
        <authorList>
            <person name="Zheng Y."/>
            <person name="Wang C.M."/>
            <person name="Sakai Y."/>
            <person name="Abe K."/>
            <person name="Yokota A."/>
            <person name="Yabe S."/>
        </authorList>
    </citation>
    <scope>NUCLEOTIDE SEQUENCE [LARGE SCALE GENOMIC DNA]</scope>
    <source>
        <strain evidence="2 3">W12</strain>
    </source>
</reference>
<gene>
    <name evidence="2" type="ORF">KDW_28930</name>
</gene>